<comment type="caution">
    <text evidence="1">The sequence shown here is derived from an EMBL/GenBank/DDBJ whole genome shotgun (WGS) entry which is preliminary data.</text>
</comment>
<accession>A0ABD5WU18</accession>
<name>A0ABD5WU18_9EURY</name>
<dbReference type="Proteomes" id="UP001596407">
    <property type="component" value="Unassembled WGS sequence"/>
</dbReference>
<reference evidence="1 2" key="1">
    <citation type="journal article" date="2019" name="Int. J. Syst. Evol. Microbiol.">
        <title>The Global Catalogue of Microorganisms (GCM) 10K type strain sequencing project: providing services to taxonomists for standard genome sequencing and annotation.</title>
        <authorList>
            <consortium name="The Broad Institute Genomics Platform"/>
            <consortium name="The Broad Institute Genome Sequencing Center for Infectious Disease"/>
            <person name="Wu L."/>
            <person name="Ma J."/>
        </authorList>
    </citation>
    <scope>NUCLEOTIDE SEQUENCE [LARGE SCALE GENOMIC DNA]</scope>
    <source>
        <strain evidence="1 2">DT72</strain>
    </source>
</reference>
<organism evidence="1 2">
    <name type="scientific">Halorussus caseinilyticus</name>
    <dbReference type="NCBI Taxonomy" id="3034025"/>
    <lineage>
        <taxon>Archaea</taxon>
        <taxon>Methanobacteriati</taxon>
        <taxon>Methanobacteriota</taxon>
        <taxon>Stenosarchaea group</taxon>
        <taxon>Halobacteria</taxon>
        <taxon>Halobacteriales</taxon>
        <taxon>Haladaptataceae</taxon>
        <taxon>Halorussus</taxon>
    </lineage>
</organism>
<gene>
    <name evidence="1" type="ORF">ACFQJ6_16805</name>
</gene>
<evidence type="ECO:0000313" key="1">
    <source>
        <dbReference type="EMBL" id="MFC7081524.1"/>
    </source>
</evidence>
<evidence type="ECO:0000313" key="2">
    <source>
        <dbReference type="Proteomes" id="UP001596407"/>
    </source>
</evidence>
<keyword evidence="2" id="KW-1185">Reference proteome</keyword>
<proteinExistence type="predicted"/>
<dbReference type="RefSeq" id="WP_382210078.1">
    <property type="nucleotide sequence ID" value="NZ_JBHSZH010000005.1"/>
</dbReference>
<dbReference type="EMBL" id="JBHSZH010000005">
    <property type="protein sequence ID" value="MFC7081524.1"/>
    <property type="molecule type" value="Genomic_DNA"/>
</dbReference>
<sequence>MNVAEGPVKRLLQEQTYQVGLPVEQRQTNADGSAYTITDILTGYSDSAQETEGELDVTYVDRQPSDTPGEPGDTRDTAEVTARFADPAGNEYEVVLDHIVQPPFPPWETGGGVVTGTWLHGVTGTGTPLMPRLFNYGALWGVGALRVNGEMAATGRVIHFMSTENVRKADSYALALDEELPLSEDETYLGRPHHTHLFLPPIEATPEGPRPSPVPTAFELSDGETQPFVHYMWDEDTIEEVAVLGSGGGETTTDSE</sequence>
<dbReference type="AlphaFoldDB" id="A0ABD5WU18"/>
<protein>
    <submittedName>
        <fullName evidence="1">Uncharacterized protein</fullName>
    </submittedName>
</protein>